<dbReference type="STRING" id="1727163.AO498_13930"/>
<dbReference type="RefSeq" id="WP_067548924.1">
    <property type="nucleotide sequence ID" value="NZ_CP012836.1"/>
</dbReference>
<proteinExistence type="predicted"/>
<evidence type="ECO:0000313" key="1">
    <source>
        <dbReference type="EMBL" id="AMQ57544.1"/>
    </source>
</evidence>
<organism evidence="1 2">
    <name type="scientific">Algoriphagus sanaruensis</name>
    <dbReference type="NCBI Taxonomy" id="1727163"/>
    <lineage>
        <taxon>Bacteria</taxon>
        <taxon>Pseudomonadati</taxon>
        <taxon>Bacteroidota</taxon>
        <taxon>Cytophagia</taxon>
        <taxon>Cytophagales</taxon>
        <taxon>Cyclobacteriaceae</taxon>
        <taxon>Algoriphagus</taxon>
    </lineage>
</organism>
<dbReference type="KEGG" id="alm:AO498_13930"/>
<keyword evidence="2" id="KW-1185">Reference proteome</keyword>
<gene>
    <name evidence="1" type="ORF">AO498_13930</name>
</gene>
<protein>
    <submittedName>
        <fullName evidence="1">Uncharacterized protein</fullName>
    </submittedName>
</protein>
<name>A0A142EQY9_9BACT</name>
<accession>A0A142EQY9</accession>
<evidence type="ECO:0000313" key="2">
    <source>
        <dbReference type="Proteomes" id="UP000073816"/>
    </source>
</evidence>
<dbReference type="EMBL" id="CP012836">
    <property type="protein sequence ID" value="AMQ57544.1"/>
    <property type="molecule type" value="Genomic_DNA"/>
</dbReference>
<dbReference type="Proteomes" id="UP000073816">
    <property type="component" value="Chromosome"/>
</dbReference>
<dbReference type="AlphaFoldDB" id="A0A142EQY9"/>
<reference evidence="2" key="1">
    <citation type="submission" date="2015-09" db="EMBL/GenBank/DDBJ databases">
        <title>Complete sequence of Algoriphagus sp. M8-2.</title>
        <authorList>
            <person name="Shintani M."/>
        </authorList>
    </citation>
    <scope>NUCLEOTIDE SEQUENCE [LARGE SCALE GENOMIC DNA]</scope>
    <source>
        <strain evidence="2">M8-2</strain>
    </source>
</reference>
<reference evidence="1 2" key="2">
    <citation type="journal article" date="2016" name="Genome Announc.">
        <title>Complete Genome Sequence of Algoriphagus sp. Strain M8-2, Isolated from a Brackish Lake.</title>
        <authorList>
            <person name="Muraguchi Y."/>
            <person name="Kushimoto K."/>
            <person name="Ohtsubo Y."/>
            <person name="Suzuki T."/>
            <person name="Dohra H."/>
            <person name="Kimbara K."/>
            <person name="Shintani M."/>
        </authorList>
    </citation>
    <scope>NUCLEOTIDE SEQUENCE [LARGE SCALE GENOMIC DNA]</scope>
    <source>
        <strain evidence="1 2">M8-2</strain>
    </source>
</reference>
<sequence>MKFRFGLPYVSSENRKFGLIFIVFFLLPSLLFGLTPKSSWKEITIQNTNAGKLPETIFFYLNDEEKEMFQQANELTEDFYAFTIRHENDSYYLNKNCHQNLWKWNGTFWEPLGDLEIVGSYCLTNWEFYKGEIFHLGGTGFWENKSDLIRLNQDFKKFEFVQTKNQPENFYAQGNFYMNSGMLCWVGEIANARINEDKIRSEGRFLDLETLTWQSIQTTWLDKKAKEDFQSLVPKKYFGLDLNRFGLLFYEKDEKNESGMFILDKDDRQIYQFNQIYIWDHNTSFLIIYPEDKLEVQFLNQRTPIIFQFGGIIKNLTPVASITIDQSNLMGYNLSPYFSYSMTLPISLILLILGFLVIKSIKNGKITDSINNRILMDPELAVFIPIQGQVLSQERMDILLGLEGVINPDLRKVNRSRKIQQINQDFERQFGHPLISRTRDEKDKRMILYQINEFVEIKDEKTVVA</sequence>
<dbReference type="PATRIC" id="fig|1727163.4.peg.2920"/>
<dbReference type="OrthoDB" id="829690at2"/>